<dbReference type="InterPro" id="IPR055080">
    <property type="entry name" value="Gal80p-like_C"/>
</dbReference>
<organism evidence="3 4">
    <name type="scientific">Monosporascus ibericus</name>
    <dbReference type="NCBI Taxonomy" id="155417"/>
    <lineage>
        <taxon>Eukaryota</taxon>
        <taxon>Fungi</taxon>
        <taxon>Dikarya</taxon>
        <taxon>Ascomycota</taxon>
        <taxon>Pezizomycotina</taxon>
        <taxon>Sordariomycetes</taxon>
        <taxon>Xylariomycetidae</taxon>
        <taxon>Xylariales</taxon>
        <taxon>Xylariales incertae sedis</taxon>
        <taxon>Monosporascus</taxon>
    </lineage>
</organism>
<feature type="domain" description="Gal80p-like C-terminal" evidence="2">
    <location>
        <begin position="140"/>
        <end position="285"/>
    </location>
</feature>
<evidence type="ECO:0000259" key="1">
    <source>
        <dbReference type="Pfam" id="PF01408"/>
    </source>
</evidence>
<proteinExistence type="predicted"/>
<name>A0A4Q4SZ06_9PEZI</name>
<sequence length="373" mass="39999">MAPTGVGFIGLSTKTSLGAGSWCAVAHLPAIRALKDYEIVAVANSTVESAQKSIDFHGLSGAKAYGNPADIAQDPRVELVVVSVGVGKHFTLAKPALESKKSVFVEWPLGASIAEAEELAKLAAANGVETIVGVQARADPLIVKVKELVMSGKIGRILSTSVMIDSSALPTDRWFPGAEYILDIKSGGNEFHIFFGHFLDSFVHVLGGFADLSALLKSYITNVAIVDSNGQVTQTIHKTAPDHIFVQGTLESGAIASIAHRKSKSAVDNTGFRWVITGTEGELEVTLPETQWQMSAPERAIRMKVGRGEVQHIEYLTKDDIIEATVPSVGANVARLYDNFAKGDKENYATFESALETHRLLDRILRSAGWDSV</sequence>
<evidence type="ECO:0000313" key="4">
    <source>
        <dbReference type="Proteomes" id="UP000293360"/>
    </source>
</evidence>
<evidence type="ECO:0008006" key="5">
    <source>
        <dbReference type="Google" id="ProtNLM"/>
    </source>
</evidence>
<dbReference type="InterPro" id="IPR036291">
    <property type="entry name" value="NAD(P)-bd_dom_sf"/>
</dbReference>
<dbReference type="InterPro" id="IPR000683">
    <property type="entry name" value="Gfo/Idh/MocA-like_OxRdtase_N"/>
</dbReference>
<dbReference type="InterPro" id="IPR051317">
    <property type="entry name" value="Gfo/Idh/MocA_oxidoreduct"/>
</dbReference>
<dbReference type="STRING" id="155417.A0A4Q4SZ06"/>
<dbReference type="PANTHER" id="PTHR43708">
    <property type="entry name" value="CONSERVED EXPRESSED OXIDOREDUCTASE (EUROFUNG)"/>
    <property type="match status" value="1"/>
</dbReference>
<dbReference type="SUPFAM" id="SSF51735">
    <property type="entry name" value="NAD(P)-binding Rossmann-fold domains"/>
    <property type="match status" value="1"/>
</dbReference>
<evidence type="ECO:0000259" key="2">
    <source>
        <dbReference type="Pfam" id="PF22685"/>
    </source>
</evidence>
<dbReference type="SUPFAM" id="SSF55347">
    <property type="entry name" value="Glyceraldehyde-3-phosphate dehydrogenase-like, C-terminal domain"/>
    <property type="match status" value="1"/>
</dbReference>
<dbReference type="PANTHER" id="PTHR43708:SF1">
    <property type="entry name" value="GALACTOSE_LACTOSE METABOLISM REGULATORY PROTEIN GAL80"/>
    <property type="match status" value="1"/>
</dbReference>
<keyword evidence="4" id="KW-1185">Reference proteome</keyword>
<dbReference type="Pfam" id="PF22685">
    <property type="entry name" value="Gal80p_C-like"/>
    <property type="match status" value="1"/>
</dbReference>
<protein>
    <recommendedName>
        <fullName evidence="5">Gfo/Idh/MocA-like oxidoreductase N-terminal domain-containing protein</fullName>
    </recommendedName>
</protein>
<dbReference type="Gene3D" id="3.40.50.720">
    <property type="entry name" value="NAD(P)-binding Rossmann-like Domain"/>
    <property type="match status" value="1"/>
</dbReference>
<dbReference type="GO" id="GO:0000166">
    <property type="term" value="F:nucleotide binding"/>
    <property type="evidence" value="ECO:0007669"/>
    <property type="project" value="InterPro"/>
</dbReference>
<dbReference type="EMBL" id="QJNU01000766">
    <property type="protein sequence ID" value="RYO86831.1"/>
    <property type="molecule type" value="Genomic_DNA"/>
</dbReference>
<evidence type="ECO:0000313" key="3">
    <source>
        <dbReference type="EMBL" id="RYO86831.1"/>
    </source>
</evidence>
<dbReference type="AlphaFoldDB" id="A0A4Q4SZ06"/>
<accession>A0A4Q4SZ06</accession>
<feature type="domain" description="Gfo/Idh/MocA-like oxidoreductase N-terminal" evidence="1">
    <location>
        <begin position="18"/>
        <end position="133"/>
    </location>
</feature>
<dbReference type="Pfam" id="PF01408">
    <property type="entry name" value="GFO_IDH_MocA"/>
    <property type="match status" value="1"/>
</dbReference>
<reference evidence="3 4" key="1">
    <citation type="submission" date="2018-06" db="EMBL/GenBank/DDBJ databases">
        <title>Complete Genomes of Monosporascus.</title>
        <authorList>
            <person name="Robinson A.J."/>
            <person name="Natvig D.O."/>
        </authorList>
    </citation>
    <scope>NUCLEOTIDE SEQUENCE [LARGE SCALE GENOMIC DNA]</scope>
    <source>
        <strain evidence="3 4">CBS 110550</strain>
    </source>
</reference>
<gene>
    <name evidence="3" type="ORF">DL764_008944</name>
</gene>
<dbReference type="OrthoDB" id="64915at2759"/>
<dbReference type="Gene3D" id="3.30.360.10">
    <property type="entry name" value="Dihydrodipicolinate Reductase, domain 2"/>
    <property type="match status" value="1"/>
</dbReference>
<comment type="caution">
    <text evidence="3">The sequence shown here is derived from an EMBL/GenBank/DDBJ whole genome shotgun (WGS) entry which is preliminary data.</text>
</comment>
<dbReference type="Proteomes" id="UP000293360">
    <property type="component" value="Unassembled WGS sequence"/>
</dbReference>